<sequence>MPVQWSNYKGGEGEGGWEVEDDLDLPEDLTSGDLMTSGSGQGEEDYFVPSPRGQSVTQGWTQRSQLTIDHILVGSLESACRLLNDQSLKLAALMDRLTLTQAGSSYRHTHSHSSWQLLWTDSRVVEL</sequence>
<name>A0AAE1NKZ7_9EUCA</name>
<dbReference type="GO" id="GO:0016192">
    <property type="term" value="P:vesicle-mediated transport"/>
    <property type="evidence" value="ECO:0007669"/>
    <property type="project" value="InterPro"/>
</dbReference>
<evidence type="ECO:0000313" key="3">
    <source>
        <dbReference type="EMBL" id="KAK4291999.1"/>
    </source>
</evidence>
<keyword evidence="4" id="KW-1185">Reference proteome</keyword>
<gene>
    <name evidence="3" type="ORF">Pmani_035211</name>
</gene>
<reference evidence="3" key="1">
    <citation type="submission" date="2023-11" db="EMBL/GenBank/DDBJ databases">
        <title>Genome assemblies of two species of porcelain crab, Petrolisthes cinctipes and Petrolisthes manimaculis (Anomura: Porcellanidae).</title>
        <authorList>
            <person name="Angst P."/>
        </authorList>
    </citation>
    <scope>NUCLEOTIDE SEQUENCE</scope>
    <source>
        <strain evidence="3">PB745_02</strain>
        <tissue evidence="3">Gill</tissue>
    </source>
</reference>
<dbReference type="GO" id="GO:0005198">
    <property type="term" value="F:structural molecule activity"/>
    <property type="evidence" value="ECO:0007669"/>
    <property type="project" value="InterPro"/>
</dbReference>
<evidence type="ECO:0000313" key="4">
    <source>
        <dbReference type="Proteomes" id="UP001292094"/>
    </source>
</evidence>
<dbReference type="Pfam" id="PF06957">
    <property type="entry name" value="COPI_C"/>
    <property type="match status" value="1"/>
</dbReference>
<dbReference type="GO" id="GO:0006886">
    <property type="term" value="P:intracellular protein transport"/>
    <property type="evidence" value="ECO:0007669"/>
    <property type="project" value="InterPro"/>
</dbReference>
<comment type="caution">
    <text evidence="3">The sequence shown here is derived from an EMBL/GenBank/DDBJ whole genome shotgun (WGS) entry which is preliminary data.</text>
</comment>
<accession>A0AAE1NKZ7</accession>
<dbReference type="AlphaFoldDB" id="A0AAE1NKZ7"/>
<protein>
    <recommendedName>
        <fullName evidence="2">Coatomer alpha subunit C-terminal domain-containing protein</fullName>
    </recommendedName>
</protein>
<dbReference type="EMBL" id="JAWZYT010004977">
    <property type="protein sequence ID" value="KAK4291999.1"/>
    <property type="molecule type" value="Genomic_DNA"/>
</dbReference>
<feature type="region of interest" description="Disordered" evidence="1">
    <location>
        <begin position="1"/>
        <end position="57"/>
    </location>
</feature>
<proteinExistence type="predicted"/>
<dbReference type="Proteomes" id="UP001292094">
    <property type="component" value="Unassembled WGS sequence"/>
</dbReference>
<feature type="domain" description="Coatomer alpha subunit C-terminal" evidence="2">
    <location>
        <begin position="9"/>
        <end position="86"/>
    </location>
</feature>
<dbReference type="GO" id="GO:0030126">
    <property type="term" value="C:COPI vesicle coat"/>
    <property type="evidence" value="ECO:0007669"/>
    <property type="project" value="InterPro"/>
</dbReference>
<dbReference type="InterPro" id="IPR010714">
    <property type="entry name" value="Coatomer_asu_C"/>
</dbReference>
<feature type="compositionally biased region" description="Acidic residues" evidence="1">
    <location>
        <begin position="15"/>
        <end position="27"/>
    </location>
</feature>
<evidence type="ECO:0000256" key="1">
    <source>
        <dbReference type="SAM" id="MobiDB-lite"/>
    </source>
</evidence>
<evidence type="ECO:0000259" key="2">
    <source>
        <dbReference type="Pfam" id="PF06957"/>
    </source>
</evidence>
<organism evidence="3 4">
    <name type="scientific">Petrolisthes manimaculis</name>
    <dbReference type="NCBI Taxonomy" id="1843537"/>
    <lineage>
        <taxon>Eukaryota</taxon>
        <taxon>Metazoa</taxon>
        <taxon>Ecdysozoa</taxon>
        <taxon>Arthropoda</taxon>
        <taxon>Crustacea</taxon>
        <taxon>Multicrustacea</taxon>
        <taxon>Malacostraca</taxon>
        <taxon>Eumalacostraca</taxon>
        <taxon>Eucarida</taxon>
        <taxon>Decapoda</taxon>
        <taxon>Pleocyemata</taxon>
        <taxon>Anomura</taxon>
        <taxon>Galatheoidea</taxon>
        <taxon>Porcellanidae</taxon>
        <taxon>Petrolisthes</taxon>
    </lineage>
</organism>